<organism evidence="2 3">
    <name type="scientific">Neofusicoccum ribis</name>
    <dbReference type="NCBI Taxonomy" id="45134"/>
    <lineage>
        <taxon>Eukaryota</taxon>
        <taxon>Fungi</taxon>
        <taxon>Dikarya</taxon>
        <taxon>Ascomycota</taxon>
        <taxon>Pezizomycotina</taxon>
        <taxon>Dothideomycetes</taxon>
        <taxon>Dothideomycetes incertae sedis</taxon>
        <taxon>Botryosphaeriales</taxon>
        <taxon>Botryosphaeriaceae</taxon>
        <taxon>Neofusicoccum</taxon>
    </lineage>
</organism>
<evidence type="ECO:0008006" key="4">
    <source>
        <dbReference type="Google" id="ProtNLM"/>
    </source>
</evidence>
<dbReference type="PANTHER" id="PTHR13812:SF19">
    <property type="entry name" value="KETIMINE REDUCTASE MU-CRYSTALLIN"/>
    <property type="match status" value="1"/>
</dbReference>
<dbReference type="Gene3D" id="3.40.50.720">
    <property type="entry name" value="NAD(P)-binding Rossmann-like Domain"/>
    <property type="match status" value="1"/>
</dbReference>
<gene>
    <name evidence="2" type="ORF">SLS56_001882</name>
</gene>
<sequence length="378" mass="40993">MTFTVLSDADVKGVLTSLTPLDINRLAEALEDALQQFSCRGECQYQPSRAVVTRPNGQISLFMPATTPEFNCVKMIGLPTGKNVSGPQDPASAKSIAAVLTLCDASGQAIGVLNAEELTAFRTALGSMLLYRFRKSTENIVVFGAGKQALWHIRLALMLRGSDIRTVTVINRSAWRSRQLLDTLLKDDQSQRNSDVQIRLFDPSAQSDTQNSLESLLVDADAIFCTTPSTEELFPAEFFTSDKAREKTRYVAAVGSYRPDMVEIPPSFLNFVAGGGASNNDYGRFGSAIAVDTLHGCLEEAGEIIKAGIVEDPGKILEVGEILNLRSFGADSEKANKWLRDGLVIYKSVGMGVMDLAMAKEVFDLAIKKNLGVTIPVL</sequence>
<dbReference type="InterPro" id="IPR036291">
    <property type="entry name" value="NAD(P)-bd_dom_sf"/>
</dbReference>
<accession>A0ABR3T6I2</accession>
<dbReference type="InterPro" id="IPR003462">
    <property type="entry name" value="ODC_Mu_crystall"/>
</dbReference>
<comment type="similarity">
    <text evidence="1">Belongs to the ornithine cyclodeaminase/mu-crystallin family.</text>
</comment>
<evidence type="ECO:0000313" key="2">
    <source>
        <dbReference type="EMBL" id="KAL1635130.1"/>
    </source>
</evidence>
<dbReference type="InterPro" id="IPR023401">
    <property type="entry name" value="ODC_N"/>
</dbReference>
<dbReference type="Pfam" id="PF02423">
    <property type="entry name" value="OCD_Mu_crystall"/>
    <property type="match status" value="1"/>
</dbReference>
<keyword evidence="3" id="KW-1185">Reference proteome</keyword>
<dbReference type="SUPFAM" id="SSF51735">
    <property type="entry name" value="NAD(P)-binding Rossmann-fold domains"/>
    <property type="match status" value="1"/>
</dbReference>
<name>A0ABR3T6I2_9PEZI</name>
<evidence type="ECO:0000256" key="1">
    <source>
        <dbReference type="ARBA" id="ARBA00008903"/>
    </source>
</evidence>
<dbReference type="PANTHER" id="PTHR13812">
    <property type="entry name" value="KETIMINE REDUCTASE MU-CRYSTALLIN"/>
    <property type="match status" value="1"/>
</dbReference>
<comment type="caution">
    <text evidence="2">The sequence shown here is derived from an EMBL/GenBank/DDBJ whole genome shotgun (WGS) entry which is preliminary data.</text>
</comment>
<protein>
    <recommendedName>
        <fullName evidence="4">Ornithine cyclodeaminase</fullName>
    </recommendedName>
</protein>
<dbReference type="Proteomes" id="UP001521116">
    <property type="component" value="Unassembled WGS sequence"/>
</dbReference>
<evidence type="ECO:0000313" key="3">
    <source>
        <dbReference type="Proteomes" id="UP001521116"/>
    </source>
</evidence>
<proteinExistence type="inferred from homology"/>
<reference evidence="2 3" key="1">
    <citation type="submission" date="2024-02" db="EMBL/GenBank/DDBJ databases">
        <title>De novo assembly and annotation of 12 fungi associated with fruit tree decline syndrome in Ontario, Canada.</title>
        <authorList>
            <person name="Sulman M."/>
            <person name="Ellouze W."/>
            <person name="Ilyukhin E."/>
        </authorList>
    </citation>
    <scope>NUCLEOTIDE SEQUENCE [LARGE SCALE GENOMIC DNA]</scope>
    <source>
        <strain evidence="2 3">M1-105</strain>
    </source>
</reference>
<dbReference type="Gene3D" id="3.30.1780.10">
    <property type="entry name" value="ornithine cyclodeaminase, domain 1"/>
    <property type="match status" value="1"/>
</dbReference>
<dbReference type="EMBL" id="JAJVDC020000012">
    <property type="protein sequence ID" value="KAL1635130.1"/>
    <property type="molecule type" value="Genomic_DNA"/>
</dbReference>